<dbReference type="InterPro" id="IPR002867">
    <property type="entry name" value="IBR_dom"/>
</dbReference>
<dbReference type="GO" id="GO:0016567">
    <property type="term" value="P:protein ubiquitination"/>
    <property type="evidence" value="ECO:0007669"/>
    <property type="project" value="InterPro"/>
</dbReference>
<comment type="catalytic activity">
    <reaction evidence="1">
        <text>[E2 ubiquitin-conjugating enzyme]-S-ubiquitinyl-L-cysteine + [acceptor protein]-L-lysine = [E2 ubiquitin-conjugating enzyme]-L-cysteine + [acceptor protein]-N(6)-ubiquitinyl-L-lysine.</text>
        <dbReference type="EC" id="2.3.2.31"/>
    </reaction>
</comment>
<feature type="domain" description="RING-type" evidence="11">
    <location>
        <begin position="128"/>
        <end position="342"/>
    </location>
</feature>
<dbReference type="PANTHER" id="PTHR11685">
    <property type="entry name" value="RBR FAMILY RING FINGER AND IBR DOMAIN-CONTAINING"/>
    <property type="match status" value="1"/>
</dbReference>
<evidence type="ECO:0000259" key="11">
    <source>
        <dbReference type="PROSITE" id="PS51873"/>
    </source>
</evidence>
<dbReference type="SMART" id="SM00647">
    <property type="entry name" value="IBR"/>
    <property type="match status" value="2"/>
</dbReference>
<dbReference type="Proteomes" id="UP000187429">
    <property type="component" value="Unassembled WGS sequence"/>
</dbReference>
<keyword evidence="4" id="KW-0479">Metal-binding</keyword>
<dbReference type="PROSITE" id="PS00518">
    <property type="entry name" value="ZF_RING_1"/>
    <property type="match status" value="1"/>
</dbReference>
<evidence type="ECO:0000313" key="13">
    <source>
        <dbReference type="Proteomes" id="UP000187429"/>
    </source>
</evidence>
<dbReference type="EC" id="2.3.2.31" evidence="2"/>
<keyword evidence="3" id="KW-0808">Transferase</keyword>
<sequence>MSDDDEFMYSSAEEVAFDFEDDSEYESEIVVESTAMAICQRRNLESGYFSFSVLSLTELEKRKNELVNSAMQLLDLDYDKTQIILANYRWKSEKLLDMYMEQPEKVFLESGVSTSPNKSAYEFMKHDSKYTCPIMFETGNELDFYSLQCNHNFCSLCYKQYIVGKIRDRVGYRINCPEFKCNLCLGESQILKIVGDSEDIKLYKTTMMQSFVEATETLAWCTGPNCDKAIEFPSYTKSITKDTIPIVTCDCGESFCFHCKGSNHKPAVCLISKLWIQKCNDDSETFNWLASNTKDCPKCAYPIEKNGGCNHITCRNCSYEFCWVCLKIWNIHKENYNCNVYVGSGDNDEDEEYEDIDEEVAADVNTSSGENSNIPLSSTQVNQTDNHTSKNISKKLKPKDVKSSRESLEKYLFHFIRYDNQEKSIKLTQNLIDRTERKIDSFQKKSSLSWIETQFLKDAIVVLTNCRNTLKWSFVVSYYLAKNNMNAIFEDNQRDLERAVEKLNELVESDITVDNIDDVRRKILDLSAYVSDRNKIFLKDTLDGYTENRWKFNLTI</sequence>
<dbReference type="GO" id="GO:0008270">
    <property type="term" value="F:zinc ion binding"/>
    <property type="evidence" value="ECO:0007669"/>
    <property type="project" value="UniProtKB-KW"/>
</dbReference>
<feature type="region of interest" description="Disordered" evidence="10">
    <location>
        <begin position="364"/>
        <end position="401"/>
    </location>
</feature>
<evidence type="ECO:0000256" key="1">
    <source>
        <dbReference type="ARBA" id="ARBA00001798"/>
    </source>
</evidence>
<keyword evidence="5" id="KW-0677">Repeat</keyword>
<dbReference type="InterPro" id="IPR031127">
    <property type="entry name" value="E3_UB_ligase_RBR"/>
</dbReference>
<evidence type="ECO:0000256" key="7">
    <source>
        <dbReference type="ARBA" id="ARBA00022786"/>
    </source>
</evidence>
<feature type="coiled-coil region" evidence="9">
    <location>
        <begin position="418"/>
        <end position="445"/>
    </location>
</feature>
<evidence type="ECO:0000256" key="5">
    <source>
        <dbReference type="ARBA" id="ARBA00022737"/>
    </source>
</evidence>
<keyword evidence="13" id="KW-1185">Reference proteome</keyword>
<comment type="caution">
    <text evidence="12">The sequence shown here is derived from an EMBL/GenBank/DDBJ whole genome shotgun (WGS) entry which is preliminary data.</text>
</comment>
<evidence type="ECO:0000256" key="3">
    <source>
        <dbReference type="ARBA" id="ARBA00022679"/>
    </source>
</evidence>
<dbReference type="AlphaFoldDB" id="A0A1R1YSI5"/>
<dbReference type="InterPro" id="IPR017907">
    <property type="entry name" value="Znf_RING_CS"/>
</dbReference>
<dbReference type="Pfam" id="PF22191">
    <property type="entry name" value="IBR_1"/>
    <property type="match status" value="1"/>
</dbReference>
<keyword evidence="9" id="KW-0175">Coiled coil</keyword>
<dbReference type="InterPro" id="IPR044066">
    <property type="entry name" value="TRIAD_supradom"/>
</dbReference>
<evidence type="ECO:0000256" key="8">
    <source>
        <dbReference type="ARBA" id="ARBA00022833"/>
    </source>
</evidence>
<gene>
    <name evidence="12" type="ORF">AYI69_g644</name>
</gene>
<dbReference type="EMBL" id="LSSM01000165">
    <property type="protein sequence ID" value="OMJ29830.1"/>
    <property type="molecule type" value="Genomic_DNA"/>
</dbReference>
<organism evidence="12 13">
    <name type="scientific">Smittium culicis</name>
    <dbReference type="NCBI Taxonomy" id="133412"/>
    <lineage>
        <taxon>Eukaryota</taxon>
        <taxon>Fungi</taxon>
        <taxon>Fungi incertae sedis</taxon>
        <taxon>Zoopagomycota</taxon>
        <taxon>Kickxellomycotina</taxon>
        <taxon>Harpellomycetes</taxon>
        <taxon>Harpellales</taxon>
        <taxon>Legeriomycetaceae</taxon>
        <taxon>Smittium</taxon>
    </lineage>
</organism>
<dbReference type="OrthoDB" id="10009520at2759"/>
<dbReference type="Gene3D" id="3.30.40.10">
    <property type="entry name" value="Zinc/RING finger domain, C3HC4 (zinc finger)"/>
    <property type="match status" value="1"/>
</dbReference>
<keyword evidence="8" id="KW-0862">Zinc</keyword>
<evidence type="ECO:0000256" key="2">
    <source>
        <dbReference type="ARBA" id="ARBA00012251"/>
    </source>
</evidence>
<dbReference type="InterPro" id="IPR013083">
    <property type="entry name" value="Znf_RING/FYVE/PHD"/>
</dbReference>
<feature type="compositionally biased region" description="Polar residues" evidence="10">
    <location>
        <begin position="366"/>
        <end position="391"/>
    </location>
</feature>
<evidence type="ECO:0000256" key="10">
    <source>
        <dbReference type="SAM" id="MobiDB-lite"/>
    </source>
</evidence>
<keyword evidence="6" id="KW-0863">Zinc-finger</keyword>
<name>A0A1R1YSI5_9FUNG</name>
<dbReference type="GO" id="GO:0061630">
    <property type="term" value="F:ubiquitin protein ligase activity"/>
    <property type="evidence" value="ECO:0007669"/>
    <property type="project" value="UniProtKB-EC"/>
</dbReference>
<evidence type="ECO:0000256" key="6">
    <source>
        <dbReference type="ARBA" id="ARBA00022771"/>
    </source>
</evidence>
<protein>
    <recommendedName>
        <fullName evidence="2">RBR-type E3 ubiquitin transferase</fullName>
        <ecNumber evidence="2">2.3.2.31</ecNumber>
    </recommendedName>
</protein>
<evidence type="ECO:0000313" key="12">
    <source>
        <dbReference type="EMBL" id="OMJ29830.1"/>
    </source>
</evidence>
<reference evidence="13" key="1">
    <citation type="submission" date="2017-01" db="EMBL/GenBank/DDBJ databases">
        <authorList>
            <person name="Wang Y."/>
            <person name="White M."/>
            <person name="Kvist S."/>
            <person name="Moncalvo J.-M."/>
        </authorList>
    </citation>
    <scope>NUCLEOTIDE SEQUENCE [LARGE SCALE GENOMIC DNA]</scope>
    <source>
        <strain evidence="13">ID-206-W2</strain>
    </source>
</reference>
<accession>A0A1R1YSI5</accession>
<keyword evidence="7" id="KW-0833">Ubl conjugation pathway</keyword>
<proteinExistence type="predicted"/>
<dbReference type="SUPFAM" id="SSF57850">
    <property type="entry name" value="RING/U-box"/>
    <property type="match status" value="3"/>
</dbReference>
<dbReference type="Gene3D" id="1.20.120.1750">
    <property type="match status" value="1"/>
</dbReference>
<dbReference type="PROSITE" id="PS51873">
    <property type="entry name" value="TRIAD"/>
    <property type="match status" value="1"/>
</dbReference>
<evidence type="ECO:0000256" key="9">
    <source>
        <dbReference type="SAM" id="Coils"/>
    </source>
</evidence>
<evidence type="ECO:0000256" key="4">
    <source>
        <dbReference type="ARBA" id="ARBA00022723"/>
    </source>
</evidence>
<dbReference type="Pfam" id="PF01485">
    <property type="entry name" value="IBR"/>
    <property type="match status" value="1"/>
</dbReference>